<dbReference type="GO" id="GO:0005737">
    <property type="term" value="C:cytoplasm"/>
    <property type="evidence" value="ECO:0007669"/>
    <property type="project" value="UniProtKB-SubCell"/>
</dbReference>
<keyword evidence="7" id="KW-0436">Ligase</keyword>
<dbReference type="PROSITE" id="PS50860">
    <property type="entry name" value="AA_TRNA_LIGASE_II_ALA"/>
    <property type="match status" value="1"/>
</dbReference>
<sequence>MEKLYYQDPYIKEFTASVIRQDQNSDGKWYAVLDRTVFYPTGGGQPFDTGTIHGIAVTDVEEEEGEIRHYLEEKLPETEEVEGRLNWQRRFDHMQQHAGQHILSAAFDELFGYRTVSFHLGKETLTIDLDTENLSEEEAERAESKANEIITDNLPIETKWVSEAELAGYPLRKEPKVKENIRLVIIPNFDYNGCGGTHPRASGEVQAIKILGWSRQKKQTRVEFVCGGRVLKQLHTKNVIVNRTSQLVSSPEGEIPDAIIKLLDTQKQMEKELEEMKNQLLEQEGKEYASSILDGSPIIRKVFRDRNVKELQKLAKSIAIQNEQAIVLFAAENGRQLQAVCASGTKTEADMKKIIQSILPAIHGRGGGNKHFAQGGGETEMSGERLLELMGDNL</sequence>
<organism evidence="18 19">
    <name type="scientific">Bacillus infantis</name>
    <dbReference type="NCBI Taxonomy" id="324767"/>
    <lineage>
        <taxon>Bacteria</taxon>
        <taxon>Bacillati</taxon>
        <taxon>Bacillota</taxon>
        <taxon>Bacilli</taxon>
        <taxon>Bacillales</taxon>
        <taxon>Bacillaceae</taxon>
        <taxon>Bacillus</taxon>
    </lineage>
</organism>
<keyword evidence="9" id="KW-0547">Nucleotide-binding</keyword>
<dbReference type="SUPFAM" id="SSF55186">
    <property type="entry name" value="ThrRS/AlaRS common domain"/>
    <property type="match status" value="1"/>
</dbReference>
<evidence type="ECO:0000256" key="8">
    <source>
        <dbReference type="ARBA" id="ARBA00022723"/>
    </source>
</evidence>
<dbReference type="SMART" id="SM00863">
    <property type="entry name" value="tRNA_SAD"/>
    <property type="match status" value="1"/>
</dbReference>
<keyword evidence="12" id="KW-0694">RNA-binding</keyword>
<dbReference type="InterPro" id="IPR012947">
    <property type="entry name" value="tRNA_SAD"/>
</dbReference>
<evidence type="ECO:0000256" key="10">
    <source>
        <dbReference type="ARBA" id="ARBA00022833"/>
    </source>
</evidence>
<protein>
    <recommendedName>
        <fullName evidence="5">Alanine--tRNA ligase</fullName>
        <ecNumber evidence="4">6.1.1.7</ecNumber>
    </recommendedName>
    <alternativeName>
        <fullName evidence="15">Alanyl-tRNA synthetase</fullName>
    </alternativeName>
</protein>
<evidence type="ECO:0000313" key="19">
    <source>
        <dbReference type="Proteomes" id="UP000322139"/>
    </source>
</evidence>
<dbReference type="Pfam" id="PF02272">
    <property type="entry name" value="DHHA1"/>
    <property type="match status" value="1"/>
</dbReference>
<keyword evidence="11" id="KW-0067">ATP-binding</keyword>
<dbReference type="PANTHER" id="PTHR43462">
    <property type="entry name" value="ALANYL-TRNA EDITING PROTEIN"/>
    <property type="match status" value="1"/>
</dbReference>
<dbReference type="Pfam" id="PF07973">
    <property type="entry name" value="tRNA_SAD"/>
    <property type="match status" value="1"/>
</dbReference>
<feature type="domain" description="Alanyl-transfer RNA synthetases family profile" evidence="17">
    <location>
        <begin position="1"/>
        <end position="236"/>
    </location>
</feature>
<name>A0A5D4QU70_9BACI</name>
<dbReference type="InterPro" id="IPR009000">
    <property type="entry name" value="Transl_B-barrel_sf"/>
</dbReference>
<evidence type="ECO:0000256" key="13">
    <source>
        <dbReference type="ARBA" id="ARBA00022917"/>
    </source>
</evidence>
<evidence type="ECO:0000256" key="11">
    <source>
        <dbReference type="ARBA" id="ARBA00022840"/>
    </source>
</evidence>
<evidence type="ECO:0000256" key="12">
    <source>
        <dbReference type="ARBA" id="ARBA00022884"/>
    </source>
</evidence>
<keyword evidence="13" id="KW-0648">Protein biosynthesis</keyword>
<dbReference type="GO" id="GO:0000049">
    <property type="term" value="F:tRNA binding"/>
    <property type="evidence" value="ECO:0007669"/>
    <property type="project" value="UniProtKB-KW"/>
</dbReference>
<evidence type="ECO:0000313" key="18">
    <source>
        <dbReference type="EMBL" id="TYS41890.1"/>
    </source>
</evidence>
<dbReference type="EC" id="6.1.1.7" evidence="4"/>
<evidence type="ECO:0000256" key="14">
    <source>
        <dbReference type="ARBA" id="ARBA00023146"/>
    </source>
</evidence>
<keyword evidence="6" id="KW-0820">tRNA-binding</keyword>
<dbReference type="InterPro" id="IPR051335">
    <property type="entry name" value="Alanyl-tRNA_Editing_Enzymes"/>
</dbReference>
<dbReference type="RefSeq" id="WP_148976947.1">
    <property type="nucleotide sequence ID" value="NZ_VTER01000017.1"/>
</dbReference>
<dbReference type="InterPro" id="IPR018165">
    <property type="entry name" value="Ala-tRNA-synth_IIc_core"/>
</dbReference>
<reference evidence="18 19" key="1">
    <citation type="submission" date="2019-08" db="EMBL/GenBank/DDBJ databases">
        <title>Bacillus genomes from the desert of Cuatro Cienegas, Coahuila.</title>
        <authorList>
            <person name="Olmedo-Alvarez G."/>
        </authorList>
    </citation>
    <scope>NUCLEOTIDE SEQUENCE [LARGE SCALE GENOMIC DNA]</scope>
    <source>
        <strain evidence="18 19">CH446_14T</strain>
    </source>
</reference>
<evidence type="ECO:0000256" key="15">
    <source>
        <dbReference type="ARBA" id="ARBA00032577"/>
    </source>
</evidence>
<dbReference type="GO" id="GO:0005524">
    <property type="term" value="F:ATP binding"/>
    <property type="evidence" value="ECO:0007669"/>
    <property type="project" value="UniProtKB-KW"/>
</dbReference>
<dbReference type="FunFam" id="3.10.310.40:FF:000001">
    <property type="entry name" value="Alanine--tRNA ligase"/>
    <property type="match status" value="1"/>
</dbReference>
<dbReference type="Gene3D" id="2.40.30.130">
    <property type="match status" value="1"/>
</dbReference>
<evidence type="ECO:0000256" key="4">
    <source>
        <dbReference type="ARBA" id="ARBA00013168"/>
    </source>
</evidence>
<dbReference type="Pfam" id="PF01411">
    <property type="entry name" value="tRNA-synt_2c"/>
    <property type="match status" value="1"/>
</dbReference>
<dbReference type="PANTHER" id="PTHR43462:SF1">
    <property type="entry name" value="ALANYL-TRNA EDITING PROTEIN AARSD1"/>
    <property type="match status" value="1"/>
</dbReference>
<dbReference type="Gene3D" id="3.10.310.40">
    <property type="match status" value="1"/>
</dbReference>
<keyword evidence="8" id="KW-0479">Metal-binding</keyword>
<evidence type="ECO:0000256" key="2">
    <source>
        <dbReference type="ARBA" id="ARBA00004496"/>
    </source>
</evidence>
<evidence type="ECO:0000256" key="6">
    <source>
        <dbReference type="ARBA" id="ARBA00022555"/>
    </source>
</evidence>
<dbReference type="InterPro" id="IPR018163">
    <property type="entry name" value="Thr/Ala-tRNA-synth_IIc_edit"/>
</dbReference>
<evidence type="ECO:0000256" key="5">
    <source>
        <dbReference type="ARBA" id="ARBA00017959"/>
    </source>
</evidence>
<gene>
    <name evidence="18" type="ORF">FZD51_23505</name>
</gene>
<dbReference type="InterPro" id="IPR003156">
    <property type="entry name" value="DHHA1_dom"/>
</dbReference>
<evidence type="ECO:0000259" key="17">
    <source>
        <dbReference type="PROSITE" id="PS50860"/>
    </source>
</evidence>
<evidence type="ECO:0000256" key="3">
    <source>
        <dbReference type="ARBA" id="ARBA00008226"/>
    </source>
</evidence>
<comment type="caution">
    <text evidence="18">The sequence shown here is derived from an EMBL/GenBank/DDBJ whole genome shotgun (WGS) entry which is preliminary data.</text>
</comment>
<evidence type="ECO:0000256" key="9">
    <source>
        <dbReference type="ARBA" id="ARBA00022741"/>
    </source>
</evidence>
<dbReference type="GO" id="GO:0006419">
    <property type="term" value="P:alanyl-tRNA aminoacylation"/>
    <property type="evidence" value="ECO:0007669"/>
    <property type="project" value="InterPro"/>
</dbReference>
<keyword evidence="10" id="KW-0862">Zinc</keyword>
<dbReference type="SUPFAM" id="SSF50447">
    <property type="entry name" value="Translation proteins"/>
    <property type="match status" value="1"/>
</dbReference>
<dbReference type="GO" id="GO:0004813">
    <property type="term" value="F:alanine-tRNA ligase activity"/>
    <property type="evidence" value="ECO:0007669"/>
    <property type="project" value="UniProtKB-EC"/>
</dbReference>
<dbReference type="EMBL" id="VTER01000017">
    <property type="protein sequence ID" value="TYS41890.1"/>
    <property type="molecule type" value="Genomic_DNA"/>
</dbReference>
<evidence type="ECO:0000256" key="16">
    <source>
        <dbReference type="SAM" id="Coils"/>
    </source>
</evidence>
<dbReference type="AlphaFoldDB" id="A0A5D4QU70"/>
<feature type="coiled-coil region" evidence="16">
    <location>
        <begin position="259"/>
        <end position="286"/>
    </location>
</feature>
<keyword evidence="16" id="KW-0175">Coiled coil</keyword>
<evidence type="ECO:0000256" key="1">
    <source>
        <dbReference type="ARBA" id="ARBA00001947"/>
    </source>
</evidence>
<accession>A0A5D4QU70</accession>
<dbReference type="InterPro" id="IPR018164">
    <property type="entry name" value="Ala-tRNA-synth_IIc_N"/>
</dbReference>
<comment type="cofactor">
    <cofactor evidence="1">
        <name>Zn(2+)</name>
        <dbReference type="ChEBI" id="CHEBI:29105"/>
    </cofactor>
</comment>
<dbReference type="Gene3D" id="3.30.980.10">
    <property type="entry name" value="Threonyl-trna Synthetase, Chain A, domain 2"/>
    <property type="match status" value="1"/>
</dbReference>
<evidence type="ECO:0000256" key="7">
    <source>
        <dbReference type="ARBA" id="ARBA00022598"/>
    </source>
</evidence>
<dbReference type="GO" id="GO:0002161">
    <property type="term" value="F:aminoacyl-tRNA deacylase activity"/>
    <property type="evidence" value="ECO:0007669"/>
    <property type="project" value="UniProtKB-ARBA"/>
</dbReference>
<proteinExistence type="inferred from homology"/>
<dbReference type="Proteomes" id="UP000322139">
    <property type="component" value="Unassembled WGS sequence"/>
</dbReference>
<comment type="subcellular location">
    <subcellularLocation>
        <location evidence="2">Cytoplasm</location>
    </subcellularLocation>
</comment>
<dbReference type="GO" id="GO:0046872">
    <property type="term" value="F:metal ion binding"/>
    <property type="evidence" value="ECO:0007669"/>
    <property type="project" value="UniProtKB-KW"/>
</dbReference>
<comment type="similarity">
    <text evidence="3">Belongs to the class-II aminoacyl-tRNA synthetase family.</text>
</comment>
<keyword evidence="14" id="KW-0030">Aminoacyl-tRNA synthetase</keyword>